<evidence type="ECO:0000259" key="2">
    <source>
        <dbReference type="Pfam" id="PF00264"/>
    </source>
</evidence>
<evidence type="ECO:0000256" key="1">
    <source>
        <dbReference type="SAM" id="MobiDB-lite"/>
    </source>
</evidence>
<sequence length="674" mass="76226">MVGSEQPATPRSYGSGGAETQRTSTRDEPEEPRATTRERRPRRALLGGALALTAAVAGLRRAHVAAPTFLRSSPSHPHGWHSNYTIVVSNEYSRLYGQPGRGYPFLTEGSVVEPHAETLLRVLWTGGSKGQTSVSELRWEVEQDTNTLAFGKQVESHVAAVDASALLGGADGDSVGGELMMVFKNVGTYRVRVLVVDDLKPTEILEKSFYSRYVRRSIRSLTTVDRDTYLDAFKLMLTMRKDEGMHRYGSAYRSVDYFVGVHLERAGAREVDKMHDGMGFLTQHVALTNEFETSLQTISPKLSVPYWDYTYDAQLIRDRDLGLPALWDLDLWKDDVFGNATRSPRHTVTGGRFAYQRITKVDPTSQITHNAYGYMRAPWNVNRSPYLTRVHKFCDATFDVDFWPSCETHWNLTFTYDSWYDYVWAAPYDPHGPVHFMIGGYTNCGNLTERLAGVIPEAAHKKLALDMLDVPKNMWREFMTEFPAYCSDDTPQEDCHMICAGSSVELDNPNYEQELLSSWFGDWILELPDDHYDAFMGVLCSTPWTPGEQIEAASPADVSFWPIHPTLDRLLQYKRIVMPFADPSWGSDGTTGPMGTMYCTNPMTSQCMGHHAEDVTPFLTNSMDDDGNFASSYLTNAEIFNISSPSNYKLHYIYDGFAWSHCDDTDFRFKPTRW</sequence>
<dbReference type="InterPro" id="IPR008922">
    <property type="entry name" value="Di-copper_centre_dom_sf"/>
</dbReference>
<organism evidence="3 4">
    <name type="scientific">Aureococcus anophagefferens</name>
    <name type="common">Harmful bloom alga</name>
    <dbReference type="NCBI Taxonomy" id="44056"/>
    <lineage>
        <taxon>Eukaryota</taxon>
        <taxon>Sar</taxon>
        <taxon>Stramenopiles</taxon>
        <taxon>Ochrophyta</taxon>
        <taxon>Pelagophyceae</taxon>
        <taxon>Pelagomonadales</taxon>
        <taxon>Pelagomonadaceae</taxon>
        <taxon>Aureococcus</taxon>
    </lineage>
</organism>
<dbReference type="Pfam" id="PF00264">
    <property type="entry name" value="Tyrosinase"/>
    <property type="match status" value="1"/>
</dbReference>
<dbReference type="EMBL" id="JBBJCI010000224">
    <property type="protein sequence ID" value="KAK7239271.1"/>
    <property type="molecule type" value="Genomic_DNA"/>
</dbReference>
<protein>
    <recommendedName>
        <fullName evidence="2">Tyrosinase copper-binding domain-containing protein</fullName>
    </recommendedName>
</protein>
<evidence type="ECO:0000313" key="4">
    <source>
        <dbReference type="Proteomes" id="UP001363151"/>
    </source>
</evidence>
<name>A0ABR1FV42_AURAN</name>
<accession>A0ABR1FV42</accession>
<reference evidence="3 4" key="1">
    <citation type="submission" date="2024-03" db="EMBL/GenBank/DDBJ databases">
        <title>Aureococcus anophagefferens CCMP1851 and Kratosvirus quantuckense: Draft genome of a second virus-susceptible host strain in the model system.</title>
        <authorList>
            <person name="Chase E."/>
            <person name="Truchon A.R."/>
            <person name="Schepens W."/>
            <person name="Wilhelm S.W."/>
        </authorList>
    </citation>
    <scope>NUCLEOTIDE SEQUENCE [LARGE SCALE GENOMIC DNA]</scope>
    <source>
        <strain evidence="3 4">CCMP1851</strain>
    </source>
</reference>
<comment type="caution">
    <text evidence="3">The sequence shown here is derived from an EMBL/GenBank/DDBJ whole genome shotgun (WGS) entry which is preliminary data.</text>
</comment>
<dbReference type="SUPFAM" id="SSF48056">
    <property type="entry name" value="Di-copper centre-containing domain"/>
    <property type="match status" value="1"/>
</dbReference>
<feature type="compositionally biased region" description="Basic and acidic residues" evidence="1">
    <location>
        <begin position="24"/>
        <end position="38"/>
    </location>
</feature>
<dbReference type="Gene3D" id="1.10.1280.10">
    <property type="entry name" value="Di-copper center containing domain from catechol oxidase"/>
    <property type="match status" value="1"/>
</dbReference>
<feature type="region of interest" description="Disordered" evidence="1">
    <location>
        <begin position="1"/>
        <end position="45"/>
    </location>
</feature>
<proteinExistence type="predicted"/>
<gene>
    <name evidence="3" type="ORF">SO694_00025230</name>
</gene>
<evidence type="ECO:0000313" key="3">
    <source>
        <dbReference type="EMBL" id="KAK7239271.1"/>
    </source>
</evidence>
<feature type="domain" description="Tyrosinase copper-binding" evidence="2">
    <location>
        <begin position="253"/>
        <end position="441"/>
    </location>
</feature>
<dbReference type="InterPro" id="IPR002227">
    <property type="entry name" value="Tyrosinase_Cu-bd"/>
</dbReference>
<dbReference type="Proteomes" id="UP001363151">
    <property type="component" value="Unassembled WGS sequence"/>
</dbReference>
<keyword evidence="4" id="KW-1185">Reference proteome</keyword>